<dbReference type="CDD" id="cd00609">
    <property type="entry name" value="AAT_like"/>
    <property type="match status" value="1"/>
</dbReference>
<evidence type="ECO:0000256" key="4">
    <source>
        <dbReference type="ARBA" id="ARBA00023125"/>
    </source>
</evidence>
<evidence type="ECO:0000259" key="6">
    <source>
        <dbReference type="PROSITE" id="PS50949"/>
    </source>
</evidence>
<dbReference type="InterPro" id="IPR051446">
    <property type="entry name" value="HTH_trans_reg/aminotransferase"/>
</dbReference>
<evidence type="ECO:0000256" key="3">
    <source>
        <dbReference type="ARBA" id="ARBA00023015"/>
    </source>
</evidence>
<keyword evidence="5" id="KW-0804">Transcription</keyword>
<dbReference type="Proteomes" id="UP000730482">
    <property type="component" value="Unassembled WGS sequence"/>
</dbReference>
<reference evidence="7 8" key="1">
    <citation type="submission" date="2020-02" db="EMBL/GenBank/DDBJ databases">
        <title>Acidophilic actinobacteria isolated from forest soil.</title>
        <authorList>
            <person name="Golinska P."/>
        </authorList>
    </citation>
    <scope>NUCLEOTIDE SEQUENCE [LARGE SCALE GENOMIC DNA]</scope>
    <source>
        <strain evidence="7 8">NL8</strain>
    </source>
</reference>
<dbReference type="RefSeq" id="WP_212008847.1">
    <property type="nucleotide sequence ID" value="NZ_JAAFYZ010000025.1"/>
</dbReference>
<evidence type="ECO:0000256" key="5">
    <source>
        <dbReference type="ARBA" id="ARBA00023163"/>
    </source>
</evidence>
<keyword evidence="7" id="KW-0808">Transferase</keyword>
<dbReference type="SMART" id="SM00345">
    <property type="entry name" value="HTH_GNTR"/>
    <property type="match status" value="1"/>
</dbReference>
<dbReference type="PANTHER" id="PTHR46577">
    <property type="entry name" value="HTH-TYPE TRANSCRIPTIONAL REGULATORY PROTEIN GABR"/>
    <property type="match status" value="1"/>
</dbReference>
<dbReference type="GO" id="GO:0008483">
    <property type="term" value="F:transaminase activity"/>
    <property type="evidence" value="ECO:0007669"/>
    <property type="project" value="UniProtKB-KW"/>
</dbReference>
<dbReference type="Pfam" id="PF00392">
    <property type="entry name" value="GntR"/>
    <property type="match status" value="1"/>
</dbReference>
<dbReference type="InterPro" id="IPR015421">
    <property type="entry name" value="PyrdxlP-dep_Trfase_major"/>
</dbReference>
<keyword evidence="3" id="KW-0805">Transcription regulation</keyword>
<dbReference type="Gene3D" id="1.10.10.10">
    <property type="entry name" value="Winged helix-like DNA-binding domain superfamily/Winged helix DNA-binding domain"/>
    <property type="match status" value="1"/>
</dbReference>
<keyword evidence="7" id="KW-0032">Aminotransferase</keyword>
<name>A0ABS5KMG5_9ACTN</name>
<dbReference type="InterPro" id="IPR000524">
    <property type="entry name" value="Tscrpt_reg_HTH_GntR"/>
</dbReference>
<dbReference type="PROSITE" id="PS50949">
    <property type="entry name" value="HTH_GNTR"/>
    <property type="match status" value="1"/>
</dbReference>
<dbReference type="PRINTS" id="PR00035">
    <property type="entry name" value="HTHGNTR"/>
</dbReference>
<dbReference type="SUPFAM" id="SSF53383">
    <property type="entry name" value="PLP-dependent transferases"/>
    <property type="match status" value="1"/>
</dbReference>
<dbReference type="Gene3D" id="3.40.640.10">
    <property type="entry name" value="Type I PLP-dependent aspartate aminotransferase-like (Major domain)"/>
    <property type="match status" value="1"/>
</dbReference>
<dbReference type="CDD" id="cd07377">
    <property type="entry name" value="WHTH_GntR"/>
    <property type="match status" value="1"/>
</dbReference>
<comment type="similarity">
    <text evidence="1">In the C-terminal section; belongs to the class-I pyridoxal-phosphate-dependent aminotransferase family.</text>
</comment>
<dbReference type="EMBL" id="JAAFYZ010000025">
    <property type="protein sequence ID" value="MBS2547245.1"/>
    <property type="molecule type" value="Genomic_DNA"/>
</dbReference>
<dbReference type="InterPro" id="IPR004839">
    <property type="entry name" value="Aminotransferase_I/II_large"/>
</dbReference>
<evidence type="ECO:0000256" key="1">
    <source>
        <dbReference type="ARBA" id="ARBA00005384"/>
    </source>
</evidence>
<keyword evidence="2" id="KW-0663">Pyridoxal phosphate</keyword>
<dbReference type="Pfam" id="PF00155">
    <property type="entry name" value="Aminotran_1_2"/>
    <property type="match status" value="1"/>
</dbReference>
<evidence type="ECO:0000256" key="2">
    <source>
        <dbReference type="ARBA" id="ARBA00022898"/>
    </source>
</evidence>
<dbReference type="InterPro" id="IPR036390">
    <property type="entry name" value="WH_DNA-bd_sf"/>
</dbReference>
<accession>A0ABS5KMG5</accession>
<organism evidence="7 8">
    <name type="scientific">Catenulispora pinistramenti</name>
    <dbReference type="NCBI Taxonomy" id="2705254"/>
    <lineage>
        <taxon>Bacteria</taxon>
        <taxon>Bacillati</taxon>
        <taxon>Actinomycetota</taxon>
        <taxon>Actinomycetes</taxon>
        <taxon>Catenulisporales</taxon>
        <taxon>Catenulisporaceae</taxon>
        <taxon>Catenulispora</taxon>
    </lineage>
</organism>
<dbReference type="InterPro" id="IPR015424">
    <property type="entry name" value="PyrdxlP-dep_Trfase"/>
</dbReference>
<comment type="caution">
    <text evidence="7">The sequence shown here is derived from an EMBL/GenBank/DDBJ whole genome shotgun (WGS) entry which is preliminary data.</text>
</comment>
<feature type="domain" description="HTH gntR-type" evidence="6">
    <location>
        <begin position="42"/>
        <end position="110"/>
    </location>
</feature>
<dbReference type="SUPFAM" id="SSF46785">
    <property type="entry name" value="Winged helix' DNA-binding domain"/>
    <property type="match status" value="1"/>
</dbReference>
<keyword evidence="8" id="KW-1185">Reference proteome</keyword>
<evidence type="ECO:0000313" key="8">
    <source>
        <dbReference type="Proteomes" id="UP000730482"/>
    </source>
</evidence>
<keyword evidence="4" id="KW-0238">DNA-binding</keyword>
<protein>
    <submittedName>
        <fullName evidence="7">PLP-dependent aminotransferase family protein</fullName>
    </submittedName>
</protein>
<proteinExistence type="inferred from homology"/>
<dbReference type="InterPro" id="IPR036388">
    <property type="entry name" value="WH-like_DNA-bd_sf"/>
</dbReference>
<gene>
    <name evidence="7" type="ORF">KGQ19_10200</name>
</gene>
<sequence>MAAPLDLVTTDRSVGSTRLARLIREVAHLGGAPGQAAEPDRRPAYRALAHTVRGLILDGRIALRTRVPAERDLAAALGMSRTTVTAAYDLLREDGFLESRRGSGTWTLLPPGAGPNVSGGWLLPSQPGNSDVAIDLSCASFGMPGELMAEVLAESAPTIASLTSNTGYYHAGWPELRELIAERYAERGLPTTPDQIVITSGAQHANVLALGLLCGPGDRVVVESPTYPNSLEAMRRARLRPVPVPMGEDGIESDVLVAQLRQTAPRVAYLIPDFQNPTGALMSAERRAEAADAARAAGTWIVNDETISEMALDVPAPVPFPASVSRASAEQVISVGSMSKSHWGGLRIGWIRTTPRMAIELAGQRVAMDMAGSVLDQILAAALLRRGWGIVEQRREQLRRRRAALEAALAAELPGWSWRRPPGGLSLWVDLGEPSSSELAGRAAAFGVRLVGGPQFGVDPGTFEHRLRIPYTQPEETLRDAVRRLAAAFRCEAALPPVPEENRWVA</sequence>
<dbReference type="PANTHER" id="PTHR46577:SF1">
    <property type="entry name" value="HTH-TYPE TRANSCRIPTIONAL REGULATORY PROTEIN GABR"/>
    <property type="match status" value="1"/>
</dbReference>
<evidence type="ECO:0000313" key="7">
    <source>
        <dbReference type="EMBL" id="MBS2547245.1"/>
    </source>
</evidence>